<organism evidence="2 3">
    <name type="scientific">Bifidobacterium asteroides</name>
    <dbReference type="NCBI Taxonomy" id="1684"/>
    <lineage>
        <taxon>Bacteria</taxon>
        <taxon>Bacillati</taxon>
        <taxon>Actinomycetota</taxon>
        <taxon>Actinomycetes</taxon>
        <taxon>Bifidobacteriales</taxon>
        <taxon>Bifidobacteriaceae</taxon>
        <taxon>Bifidobacterium</taxon>
    </lineage>
</organism>
<protein>
    <submittedName>
        <fullName evidence="2">Uncharacterized protein</fullName>
    </submittedName>
</protein>
<proteinExistence type="predicted"/>
<feature type="transmembrane region" description="Helical" evidence="1">
    <location>
        <begin position="227"/>
        <end position="244"/>
    </location>
</feature>
<evidence type="ECO:0000256" key="1">
    <source>
        <dbReference type="SAM" id="Phobius"/>
    </source>
</evidence>
<gene>
    <name evidence="2" type="ORF">CQR44_0708</name>
</gene>
<keyword evidence="1" id="KW-0472">Membrane</keyword>
<keyword evidence="1" id="KW-0812">Transmembrane</keyword>
<name>A0A2N3RBD5_9BIFI</name>
<accession>A0A2N3RBD5</accession>
<dbReference type="AlphaFoldDB" id="A0A2N3RBD5"/>
<dbReference type="RefSeq" id="WP_101432328.1">
    <property type="nucleotide sequence ID" value="NZ_PCHJ01000013.1"/>
</dbReference>
<reference evidence="2 3" key="1">
    <citation type="submission" date="2017-10" db="EMBL/GenBank/DDBJ databases">
        <title>Bifidobacterium genomics.</title>
        <authorList>
            <person name="Lugli G.A."/>
            <person name="Milani C."/>
            <person name="Mancabelli L."/>
        </authorList>
    </citation>
    <scope>NUCLEOTIDE SEQUENCE [LARGE SCALE GENOMIC DNA]</scope>
    <source>
        <strain evidence="2 3">1460B</strain>
    </source>
</reference>
<keyword evidence="1" id="KW-1133">Transmembrane helix</keyword>
<evidence type="ECO:0000313" key="2">
    <source>
        <dbReference type="EMBL" id="PKV09805.1"/>
    </source>
</evidence>
<sequence length="258" mass="28695">MSEWYKKVGVLVALILGLGLGFVAVRGSMDLETANEIASGLSVLPFSDWLLRLLKGMVHIDPAYVIQVQKPWFTSLLILFVQTLIQSPILLLLNNAMGPVLFRTNANEYSVVGDWSASRTKDKILRRLGKLVLVIILVPLIAFLAGWLISTAQEWVGKRPTWLQVIIYILVFLLVVALACLPIWMHPRGFSYGVFLASAAQRIVYVLITNFLIIAVVSILVAGSSGWHFMLALLILMAWMTIYSDTDGFLAHKLVSAR</sequence>
<dbReference type="Proteomes" id="UP000233731">
    <property type="component" value="Unassembled WGS sequence"/>
</dbReference>
<feature type="transmembrane region" description="Helical" evidence="1">
    <location>
        <begin position="203"/>
        <end position="221"/>
    </location>
</feature>
<feature type="transmembrane region" description="Helical" evidence="1">
    <location>
        <begin position="161"/>
        <end position="183"/>
    </location>
</feature>
<dbReference type="EMBL" id="PCHJ01000013">
    <property type="protein sequence ID" value="PKV09805.1"/>
    <property type="molecule type" value="Genomic_DNA"/>
</dbReference>
<feature type="transmembrane region" description="Helical" evidence="1">
    <location>
        <begin position="72"/>
        <end position="93"/>
    </location>
</feature>
<evidence type="ECO:0000313" key="3">
    <source>
        <dbReference type="Proteomes" id="UP000233731"/>
    </source>
</evidence>
<feature type="transmembrane region" description="Helical" evidence="1">
    <location>
        <begin position="128"/>
        <end position="149"/>
    </location>
</feature>
<comment type="caution">
    <text evidence="2">The sequence shown here is derived from an EMBL/GenBank/DDBJ whole genome shotgun (WGS) entry which is preliminary data.</text>
</comment>